<dbReference type="InterPro" id="IPR029151">
    <property type="entry name" value="Sensor-like_sf"/>
</dbReference>
<dbReference type="SMART" id="SM00091">
    <property type="entry name" value="PAS"/>
    <property type="match status" value="1"/>
</dbReference>
<keyword evidence="12 15" id="KW-1133">Transmembrane helix</keyword>
<evidence type="ECO:0000256" key="7">
    <source>
        <dbReference type="ARBA" id="ARBA00022679"/>
    </source>
</evidence>
<evidence type="ECO:0000256" key="9">
    <source>
        <dbReference type="ARBA" id="ARBA00022741"/>
    </source>
</evidence>
<keyword evidence="14 15" id="KW-0472">Membrane</keyword>
<dbReference type="RefSeq" id="WP_065610913.1">
    <property type="nucleotide sequence ID" value="NZ_CAWMPN010000008.1"/>
</dbReference>
<dbReference type="PROSITE" id="PS50112">
    <property type="entry name" value="PAS"/>
    <property type="match status" value="1"/>
</dbReference>
<proteinExistence type="predicted"/>
<dbReference type="Pfam" id="PF00989">
    <property type="entry name" value="PAS"/>
    <property type="match status" value="1"/>
</dbReference>
<keyword evidence="5" id="KW-1003">Cell membrane</keyword>
<dbReference type="InterPro" id="IPR016120">
    <property type="entry name" value="Sig_transdc_His_kin_SpoOB"/>
</dbReference>
<dbReference type="PRINTS" id="PR00344">
    <property type="entry name" value="BCTRLSENSOR"/>
</dbReference>
<reference evidence="18 19" key="1">
    <citation type="submission" date="2016-06" db="EMBL/GenBank/DDBJ databases">
        <authorList>
            <person name="Kjaerup R.B."/>
            <person name="Dalgaard T.S."/>
            <person name="Juul-Madsen H.R."/>
        </authorList>
    </citation>
    <scope>NUCLEOTIDE SEQUENCE [LARGE SCALE GENOMIC DNA]</scope>
    <source>
        <strain evidence="18 19">1S159</strain>
    </source>
</reference>
<dbReference type="EC" id="2.7.13.3" evidence="4"/>
<dbReference type="SUPFAM" id="SSF55874">
    <property type="entry name" value="ATPase domain of HSP90 chaperone/DNA topoisomerase II/histidine kinase"/>
    <property type="match status" value="1"/>
</dbReference>
<dbReference type="STRING" id="688.A6E04_11130"/>
<dbReference type="InterPro" id="IPR033463">
    <property type="entry name" value="sCache_3"/>
</dbReference>
<protein>
    <recommendedName>
        <fullName evidence="4">histidine kinase</fullName>
        <ecNumber evidence="4">2.7.13.3</ecNumber>
    </recommendedName>
</protein>
<evidence type="ECO:0000256" key="14">
    <source>
        <dbReference type="ARBA" id="ARBA00023136"/>
    </source>
</evidence>
<feature type="transmembrane region" description="Helical" evidence="15">
    <location>
        <begin position="170"/>
        <end position="193"/>
    </location>
</feature>
<evidence type="ECO:0000259" key="17">
    <source>
        <dbReference type="PROSITE" id="PS50112"/>
    </source>
</evidence>
<dbReference type="InterPro" id="IPR003594">
    <property type="entry name" value="HATPase_dom"/>
</dbReference>
<evidence type="ECO:0000256" key="13">
    <source>
        <dbReference type="ARBA" id="ARBA00023012"/>
    </source>
</evidence>
<dbReference type="SMART" id="SM00387">
    <property type="entry name" value="HATPase_c"/>
    <property type="match status" value="1"/>
</dbReference>
<evidence type="ECO:0000256" key="1">
    <source>
        <dbReference type="ARBA" id="ARBA00000085"/>
    </source>
</evidence>
<keyword evidence="6" id="KW-0597">Phosphoprotein</keyword>
<evidence type="ECO:0000259" key="16">
    <source>
        <dbReference type="PROSITE" id="PS50109"/>
    </source>
</evidence>
<evidence type="ECO:0000313" key="18">
    <source>
        <dbReference type="EMBL" id="OCH22384.1"/>
    </source>
</evidence>
<comment type="subcellular location">
    <subcellularLocation>
        <location evidence="2">Cell inner membrane</location>
    </subcellularLocation>
    <subcellularLocation>
        <location evidence="3">Cell membrane</location>
        <topology evidence="3">Multi-pass membrane protein</topology>
    </subcellularLocation>
</comment>
<keyword evidence="9" id="KW-0547">Nucleotide-binding</keyword>
<keyword evidence="13" id="KW-0902">Two-component regulatory system</keyword>
<dbReference type="Pfam" id="PF02518">
    <property type="entry name" value="HATPase_c"/>
    <property type="match status" value="1"/>
</dbReference>
<evidence type="ECO:0000256" key="3">
    <source>
        <dbReference type="ARBA" id="ARBA00004651"/>
    </source>
</evidence>
<name>A0A1B9P1Z9_ALILO</name>
<dbReference type="Proteomes" id="UP000093523">
    <property type="component" value="Unassembled WGS sequence"/>
</dbReference>
<evidence type="ECO:0000256" key="11">
    <source>
        <dbReference type="ARBA" id="ARBA00022840"/>
    </source>
</evidence>
<dbReference type="Gene3D" id="3.30.565.10">
    <property type="entry name" value="Histidine kinase-like ATPase, C-terminal domain"/>
    <property type="match status" value="1"/>
</dbReference>
<dbReference type="PANTHER" id="PTHR43547:SF10">
    <property type="entry name" value="SENSOR HISTIDINE KINASE DCUS"/>
    <property type="match status" value="1"/>
</dbReference>
<dbReference type="SUPFAM" id="SSF55890">
    <property type="entry name" value="Sporulation response regulatory protein Spo0B"/>
    <property type="match status" value="1"/>
</dbReference>
<dbReference type="GO" id="GO:0005524">
    <property type="term" value="F:ATP binding"/>
    <property type="evidence" value="ECO:0007669"/>
    <property type="project" value="UniProtKB-KW"/>
</dbReference>
<evidence type="ECO:0000256" key="12">
    <source>
        <dbReference type="ARBA" id="ARBA00022989"/>
    </source>
</evidence>
<dbReference type="OrthoDB" id="9792686at2"/>
<evidence type="ECO:0000256" key="8">
    <source>
        <dbReference type="ARBA" id="ARBA00022692"/>
    </source>
</evidence>
<dbReference type="InterPro" id="IPR005467">
    <property type="entry name" value="His_kinase_dom"/>
</dbReference>
<evidence type="ECO:0000256" key="15">
    <source>
        <dbReference type="SAM" id="Phobius"/>
    </source>
</evidence>
<dbReference type="InterPro" id="IPR036890">
    <property type="entry name" value="HATPase_C_sf"/>
</dbReference>
<dbReference type="Gene3D" id="3.30.450.20">
    <property type="entry name" value="PAS domain"/>
    <property type="match status" value="2"/>
</dbReference>
<evidence type="ECO:0000313" key="19">
    <source>
        <dbReference type="Proteomes" id="UP000093523"/>
    </source>
</evidence>
<accession>A0A1B9P1Z9</accession>
<feature type="domain" description="PAS" evidence="17">
    <location>
        <begin position="211"/>
        <end position="287"/>
    </location>
</feature>
<sequence length="536" mass="59640">MSWRDLSFRRRLLSVMTISGIGKLFILSVCAFFYVKHWESQDSGEKALGIATFLSQSPHVILAVKNNDPEIIAEKIERLRSSIGAAFIVVGNEKGIRIAHPIKERIGKAMQGGDNQQALLFGHSYISYAKGSLGKSVRGKTPILDDSGEIIGVVSVGYLLTTIDNKVSHFLFFFLGMAVLVIFANAIIANYIARRFQKSIFGFEPEAFGRLYKEQQVTLSTLREGVLSIDASGKLRSINNSACEILGIDPKRSLNRPFSDVLPDSDLTKLLVTHKSEHDIELLLNGQAVIANRELIQMDGEVIGAVSSFRRKDEISELTIQLSQVKQYADLLRSQTHEHRNKLNTISGLIQLDRIEEVQQIIGQESLRYQKLIEFLRESISEPMIAGVLLGKSERARELGLQLEIEEGTQLGLLPEHIRAEDLVTIIGNLIDNAFDATLSVAKQSTYPIVVSVTDFGQELIIEVEDRGCGLPESLTLKQLTKRGISTKSDQGRGVGLHLIQQLVDHYRGEFTVHSETDVGTVMTIYLPKEWLKKSS</sequence>
<dbReference type="GO" id="GO:0006355">
    <property type="term" value="P:regulation of DNA-templated transcription"/>
    <property type="evidence" value="ECO:0007669"/>
    <property type="project" value="InterPro"/>
</dbReference>
<gene>
    <name evidence="18" type="ORF">A6E04_11130</name>
</gene>
<dbReference type="PANTHER" id="PTHR43547">
    <property type="entry name" value="TWO-COMPONENT HISTIDINE KINASE"/>
    <property type="match status" value="1"/>
</dbReference>
<evidence type="ECO:0000256" key="5">
    <source>
        <dbReference type="ARBA" id="ARBA00022475"/>
    </source>
</evidence>
<comment type="catalytic activity">
    <reaction evidence="1">
        <text>ATP + protein L-histidine = ADP + protein N-phospho-L-histidine.</text>
        <dbReference type="EC" id="2.7.13.3"/>
    </reaction>
</comment>
<dbReference type="EMBL" id="MAJU01000008">
    <property type="protein sequence ID" value="OCH22384.1"/>
    <property type="molecule type" value="Genomic_DNA"/>
</dbReference>
<dbReference type="InterPro" id="IPR013767">
    <property type="entry name" value="PAS_fold"/>
</dbReference>
<feature type="transmembrane region" description="Helical" evidence="15">
    <location>
        <begin position="12"/>
        <end position="35"/>
    </location>
</feature>
<keyword evidence="11" id="KW-0067">ATP-binding</keyword>
<organism evidence="18 19">
    <name type="scientific">Aliivibrio logei</name>
    <name type="common">Vibrio logei</name>
    <dbReference type="NCBI Taxonomy" id="688"/>
    <lineage>
        <taxon>Bacteria</taxon>
        <taxon>Pseudomonadati</taxon>
        <taxon>Pseudomonadota</taxon>
        <taxon>Gammaproteobacteria</taxon>
        <taxon>Vibrionales</taxon>
        <taxon>Vibrionaceae</taxon>
        <taxon>Aliivibrio</taxon>
    </lineage>
</organism>
<dbReference type="InterPro" id="IPR004358">
    <property type="entry name" value="Sig_transdc_His_kin-like_C"/>
</dbReference>
<feature type="domain" description="Histidine kinase" evidence="16">
    <location>
        <begin position="334"/>
        <end position="531"/>
    </location>
</feature>
<keyword evidence="8 15" id="KW-0812">Transmembrane</keyword>
<keyword evidence="7" id="KW-0808">Transferase</keyword>
<dbReference type="CDD" id="cd00130">
    <property type="entry name" value="PAS"/>
    <property type="match status" value="1"/>
</dbReference>
<evidence type="ECO:0000256" key="6">
    <source>
        <dbReference type="ARBA" id="ARBA00022553"/>
    </source>
</evidence>
<evidence type="ECO:0000256" key="2">
    <source>
        <dbReference type="ARBA" id="ARBA00004533"/>
    </source>
</evidence>
<comment type="caution">
    <text evidence="18">The sequence shown here is derived from an EMBL/GenBank/DDBJ whole genome shotgun (WGS) entry which is preliminary data.</text>
</comment>
<dbReference type="Gene3D" id="1.10.287.130">
    <property type="match status" value="1"/>
</dbReference>
<evidence type="ECO:0000256" key="4">
    <source>
        <dbReference type="ARBA" id="ARBA00012438"/>
    </source>
</evidence>
<dbReference type="Pfam" id="PF17203">
    <property type="entry name" value="sCache_3_2"/>
    <property type="match status" value="1"/>
</dbReference>
<dbReference type="SUPFAM" id="SSF103190">
    <property type="entry name" value="Sensory domain-like"/>
    <property type="match status" value="1"/>
</dbReference>
<dbReference type="InterPro" id="IPR000014">
    <property type="entry name" value="PAS"/>
</dbReference>
<keyword evidence="10 18" id="KW-0418">Kinase</keyword>
<dbReference type="AlphaFoldDB" id="A0A1B9P1Z9"/>
<dbReference type="SUPFAM" id="SSF55785">
    <property type="entry name" value="PYP-like sensor domain (PAS domain)"/>
    <property type="match status" value="1"/>
</dbReference>
<dbReference type="GO" id="GO:0005886">
    <property type="term" value="C:plasma membrane"/>
    <property type="evidence" value="ECO:0007669"/>
    <property type="project" value="UniProtKB-SubCell"/>
</dbReference>
<dbReference type="GO" id="GO:0000155">
    <property type="term" value="F:phosphorelay sensor kinase activity"/>
    <property type="evidence" value="ECO:0007669"/>
    <property type="project" value="InterPro"/>
</dbReference>
<dbReference type="PROSITE" id="PS50109">
    <property type="entry name" value="HIS_KIN"/>
    <property type="match status" value="1"/>
</dbReference>
<dbReference type="InterPro" id="IPR035965">
    <property type="entry name" value="PAS-like_dom_sf"/>
</dbReference>
<evidence type="ECO:0000256" key="10">
    <source>
        <dbReference type="ARBA" id="ARBA00022777"/>
    </source>
</evidence>